<evidence type="ECO:0000313" key="2">
    <source>
        <dbReference type="Proteomes" id="UP000352698"/>
    </source>
</evidence>
<comment type="caution">
    <text evidence="1">The sequence shown here is derived from an EMBL/GenBank/DDBJ whole genome shotgun (WGS) entry which is preliminary data.</text>
</comment>
<evidence type="ECO:0008006" key="3">
    <source>
        <dbReference type="Google" id="ProtNLM"/>
    </source>
</evidence>
<reference evidence="1 2" key="1">
    <citation type="submission" date="2019-05" db="EMBL/GenBank/DDBJ databases">
        <authorList>
            <consortium name="Pathogen Informatics"/>
        </authorList>
    </citation>
    <scope>NUCLEOTIDE SEQUENCE [LARGE SCALE GENOMIC DNA]</scope>
    <source>
        <strain evidence="1 2">NCTC12204</strain>
    </source>
</reference>
<protein>
    <recommendedName>
        <fullName evidence="3">DUF4809 family protein</fullName>
    </recommendedName>
</protein>
<dbReference type="AlphaFoldDB" id="A0A7Z9AVT2"/>
<name>A0A7Z9AVT2_ENTHR</name>
<organism evidence="1 2">
    <name type="scientific">Enterococcus hirae</name>
    <dbReference type="NCBI Taxonomy" id="1354"/>
    <lineage>
        <taxon>Bacteria</taxon>
        <taxon>Bacillati</taxon>
        <taxon>Bacillota</taxon>
        <taxon>Bacilli</taxon>
        <taxon>Lactobacillales</taxon>
        <taxon>Enterococcaceae</taxon>
        <taxon>Enterococcus</taxon>
    </lineage>
</organism>
<dbReference type="Pfam" id="PF16067">
    <property type="entry name" value="DUF4809"/>
    <property type="match status" value="1"/>
</dbReference>
<proteinExistence type="predicted"/>
<dbReference type="EMBL" id="CABEEP010000001">
    <property type="protein sequence ID" value="VTQ68377.1"/>
    <property type="molecule type" value="Genomic_DNA"/>
</dbReference>
<dbReference type="Proteomes" id="UP000352698">
    <property type="component" value="Unassembled WGS sequence"/>
</dbReference>
<gene>
    <name evidence="1" type="ORF">NCTC12204_02328</name>
</gene>
<dbReference type="InterPro" id="IPR032080">
    <property type="entry name" value="DUF4809"/>
</dbReference>
<dbReference type="RefSeq" id="WP_010737101.1">
    <property type="nucleotide sequence ID" value="NZ_CABEEP010000001.1"/>
</dbReference>
<evidence type="ECO:0000313" key="1">
    <source>
        <dbReference type="EMBL" id="VTQ68377.1"/>
    </source>
</evidence>
<accession>A0A7Z9AVT2</accession>
<sequence>MMEVQITRKSELTEGGCNACGIVDAAIYSLQLGTKTAIIADLTVSSLVDSLALLEGYEGEDIYEMLGEVRQLSRAGKTINVSEELGNVTFCTADQQLTVKNRMERPALFEQVSQILQQFFELGPYKFKEIATVPKHDPEWQKRIEDQTDYAYLFQ</sequence>